<dbReference type="GO" id="GO:0003677">
    <property type="term" value="F:DNA binding"/>
    <property type="evidence" value="ECO:0007669"/>
    <property type="project" value="UniProtKB-KW"/>
</dbReference>
<keyword evidence="2" id="KW-0238">DNA-binding</keyword>
<evidence type="ECO:0000256" key="1">
    <source>
        <dbReference type="ARBA" id="ARBA00023015"/>
    </source>
</evidence>
<dbReference type="Pfam" id="PF01638">
    <property type="entry name" value="HxlR"/>
    <property type="match status" value="1"/>
</dbReference>
<dbReference type="Gene3D" id="1.10.10.10">
    <property type="entry name" value="Winged helix-like DNA-binding domain superfamily/Winged helix DNA-binding domain"/>
    <property type="match status" value="1"/>
</dbReference>
<dbReference type="AlphaFoldDB" id="A0A1W2EZC3"/>
<evidence type="ECO:0000259" key="4">
    <source>
        <dbReference type="PROSITE" id="PS51118"/>
    </source>
</evidence>
<name>A0A1W2EZC3_9FIRM</name>
<evidence type="ECO:0000256" key="2">
    <source>
        <dbReference type="ARBA" id="ARBA00023125"/>
    </source>
</evidence>
<proteinExistence type="predicted"/>
<dbReference type="InterPro" id="IPR036388">
    <property type="entry name" value="WH-like_DNA-bd_sf"/>
</dbReference>
<dbReference type="EMBL" id="FWXI01000036">
    <property type="protein sequence ID" value="SMD15010.1"/>
    <property type="molecule type" value="Genomic_DNA"/>
</dbReference>
<accession>A0A1W2EZC3</accession>
<dbReference type="OrthoDB" id="9791143at2"/>
<dbReference type="PANTHER" id="PTHR33204:SF29">
    <property type="entry name" value="TRANSCRIPTIONAL REGULATOR"/>
    <property type="match status" value="1"/>
</dbReference>
<evidence type="ECO:0000313" key="5">
    <source>
        <dbReference type="EMBL" id="SMD15010.1"/>
    </source>
</evidence>
<keyword evidence="3" id="KW-0804">Transcription</keyword>
<reference evidence="5 6" key="1">
    <citation type="submission" date="2017-04" db="EMBL/GenBank/DDBJ databases">
        <authorList>
            <person name="Afonso C.L."/>
            <person name="Miller P.J."/>
            <person name="Scott M.A."/>
            <person name="Spackman E."/>
            <person name="Goraichik I."/>
            <person name="Dimitrov K.M."/>
            <person name="Suarez D.L."/>
            <person name="Swayne D.E."/>
        </authorList>
    </citation>
    <scope>NUCLEOTIDE SEQUENCE [LARGE SCALE GENOMIC DNA]</scope>
    <source>
        <strain evidence="5 6">DSM 5090</strain>
    </source>
</reference>
<evidence type="ECO:0000313" key="6">
    <source>
        <dbReference type="Proteomes" id="UP000192738"/>
    </source>
</evidence>
<sequence>MANWSKNCDCSIVYTLSVVSGKWKWLILYRLSANGVLRYGELKKVLPGITHKMLSQQLKELEVEQLIHREEYHQIPPKVEYSLTAKGKTLLPILDLMSEWGKENRPSRQ</sequence>
<dbReference type="Proteomes" id="UP000192738">
    <property type="component" value="Unassembled WGS sequence"/>
</dbReference>
<dbReference type="SUPFAM" id="SSF46785">
    <property type="entry name" value="Winged helix' DNA-binding domain"/>
    <property type="match status" value="1"/>
</dbReference>
<feature type="domain" description="HTH hxlR-type" evidence="4">
    <location>
        <begin position="10"/>
        <end position="109"/>
    </location>
</feature>
<dbReference type="InterPro" id="IPR036390">
    <property type="entry name" value="WH_DNA-bd_sf"/>
</dbReference>
<evidence type="ECO:0000256" key="3">
    <source>
        <dbReference type="ARBA" id="ARBA00023163"/>
    </source>
</evidence>
<keyword evidence="6" id="KW-1185">Reference proteome</keyword>
<dbReference type="RefSeq" id="WP_084578393.1">
    <property type="nucleotide sequence ID" value="NZ_CP155572.1"/>
</dbReference>
<keyword evidence="1" id="KW-0805">Transcription regulation</keyword>
<dbReference type="PANTHER" id="PTHR33204">
    <property type="entry name" value="TRANSCRIPTIONAL REGULATOR, MARR FAMILY"/>
    <property type="match status" value="1"/>
</dbReference>
<gene>
    <name evidence="5" type="ORF">SAMN04488500_13615</name>
</gene>
<dbReference type="InterPro" id="IPR002577">
    <property type="entry name" value="HTH_HxlR"/>
</dbReference>
<protein>
    <submittedName>
        <fullName evidence="5">Transcriptional regulator, HxlR family</fullName>
    </submittedName>
</protein>
<dbReference type="PROSITE" id="PS51118">
    <property type="entry name" value="HTH_HXLR"/>
    <property type="match status" value="1"/>
</dbReference>
<dbReference type="STRING" id="112901.SAMN04488500_13615"/>
<organism evidence="5 6">
    <name type="scientific">Sporomusa malonica</name>
    <dbReference type="NCBI Taxonomy" id="112901"/>
    <lineage>
        <taxon>Bacteria</taxon>
        <taxon>Bacillati</taxon>
        <taxon>Bacillota</taxon>
        <taxon>Negativicutes</taxon>
        <taxon>Selenomonadales</taxon>
        <taxon>Sporomusaceae</taxon>
        <taxon>Sporomusa</taxon>
    </lineage>
</organism>